<evidence type="ECO:0000256" key="6">
    <source>
        <dbReference type="RuleBase" id="RU003355"/>
    </source>
</evidence>
<dbReference type="InterPro" id="IPR023827">
    <property type="entry name" value="Peptidase_S8_Asp-AS"/>
</dbReference>
<keyword evidence="7" id="KW-0732">Signal</keyword>
<evidence type="ECO:0000259" key="8">
    <source>
        <dbReference type="Pfam" id="PF00082"/>
    </source>
</evidence>
<dbReference type="PRINTS" id="PR00723">
    <property type="entry name" value="SUBTILISIN"/>
</dbReference>
<dbReference type="eggNOG" id="COG1404">
    <property type="taxonomic scope" value="Bacteria"/>
</dbReference>
<dbReference type="PROSITE" id="PS00137">
    <property type="entry name" value="SUBTILASE_HIS"/>
    <property type="match status" value="1"/>
</dbReference>
<dbReference type="InterPro" id="IPR000209">
    <property type="entry name" value="Peptidase_S8/S53_dom"/>
</dbReference>
<keyword evidence="3 5" id="KW-0378">Hydrolase</keyword>
<evidence type="ECO:0000313" key="10">
    <source>
        <dbReference type="EMBL" id="CAI06772.1"/>
    </source>
</evidence>
<protein>
    <submittedName>
        <fullName evidence="10">Serine proteases, subtilase family</fullName>
    </submittedName>
</protein>
<dbReference type="InterPro" id="IPR015500">
    <property type="entry name" value="Peptidase_S8_subtilisin-rel"/>
</dbReference>
<evidence type="ECO:0000313" key="11">
    <source>
        <dbReference type="Proteomes" id="UP000006552"/>
    </source>
</evidence>
<reference evidence="10 11" key="1">
    <citation type="journal article" date="2005" name="Arch. Microbiol.">
        <title>The genome sequence of an anaerobic aromatic-degrading denitrifying bacterium, strain EbN1.</title>
        <authorList>
            <person name="Rabus R."/>
            <person name="Kube M."/>
            <person name="Heider J."/>
            <person name="Beck A."/>
            <person name="Heitmann K."/>
            <person name="Widdel F."/>
            <person name="Reinhardt R."/>
        </authorList>
    </citation>
    <scope>NUCLEOTIDE SEQUENCE [LARGE SCALE GENOMIC DNA]</scope>
    <source>
        <strain evidence="10 11">EbN1</strain>
    </source>
</reference>
<evidence type="ECO:0000256" key="1">
    <source>
        <dbReference type="ARBA" id="ARBA00011073"/>
    </source>
</evidence>
<keyword evidence="11" id="KW-1185">Reference proteome</keyword>
<evidence type="ECO:0000256" key="3">
    <source>
        <dbReference type="ARBA" id="ARBA00022801"/>
    </source>
</evidence>
<dbReference type="STRING" id="76114.ebA1220"/>
<dbReference type="GO" id="GO:0006508">
    <property type="term" value="P:proteolysis"/>
    <property type="evidence" value="ECO:0007669"/>
    <property type="project" value="UniProtKB-KW"/>
</dbReference>
<feature type="domain" description="Peptidase S8/S53" evidence="8">
    <location>
        <begin position="150"/>
        <end position="392"/>
    </location>
</feature>
<feature type="active site" description="Charge relay system" evidence="5">
    <location>
        <position position="192"/>
    </location>
</feature>
<dbReference type="PANTHER" id="PTHR43806">
    <property type="entry name" value="PEPTIDASE S8"/>
    <property type="match status" value="1"/>
</dbReference>
<feature type="domain" description="Fervidolysin-like N-terminal prodomain" evidence="9">
    <location>
        <begin position="40"/>
        <end position="115"/>
    </location>
</feature>
<comment type="similarity">
    <text evidence="1 5 6">Belongs to the peptidase S8 family.</text>
</comment>
<feature type="active site" description="Charge relay system" evidence="5">
    <location>
        <position position="159"/>
    </location>
</feature>
<dbReference type="PROSITE" id="PS51892">
    <property type="entry name" value="SUBTILASE"/>
    <property type="match status" value="1"/>
</dbReference>
<dbReference type="OrthoDB" id="9790784at2"/>
<dbReference type="PIRSF" id="PIRSF037901">
    <property type="entry name" value="Subtilisin_rel_Nmul_A1891"/>
    <property type="match status" value="1"/>
</dbReference>
<evidence type="ECO:0000256" key="2">
    <source>
        <dbReference type="ARBA" id="ARBA00022670"/>
    </source>
</evidence>
<dbReference type="InterPro" id="IPR036852">
    <property type="entry name" value="Peptidase_S8/S53_dom_sf"/>
</dbReference>
<dbReference type="InterPro" id="IPR022398">
    <property type="entry name" value="Peptidase_S8_His-AS"/>
</dbReference>
<dbReference type="InterPro" id="IPR050131">
    <property type="entry name" value="Peptidase_S8_subtilisin-like"/>
</dbReference>
<dbReference type="PROSITE" id="PS00136">
    <property type="entry name" value="SUBTILASE_ASP"/>
    <property type="match status" value="1"/>
</dbReference>
<name>Q5P7D9_AROAE</name>
<dbReference type="PROSITE" id="PS00138">
    <property type="entry name" value="SUBTILASE_SER"/>
    <property type="match status" value="1"/>
</dbReference>
<dbReference type="Pfam" id="PF17957">
    <property type="entry name" value="Big_7"/>
    <property type="match status" value="2"/>
</dbReference>
<dbReference type="RefSeq" id="WP_011236500.1">
    <property type="nucleotide sequence ID" value="NC_006513.1"/>
</dbReference>
<dbReference type="Gene3D" id="2.60.40.10">
    <property type="entry name" value="Immunoglobulins"/>
    <property type="match status" value="2"/>
</dbReference>
<proteinExistence type="inferred from homology"/>
<dbReference type="InterPro" id="IPR023828">
    <property type="entry name" value="Peptidase_S8_Ser-AS"/>
</dbReference>
<dbReference type="KEGG" id="eba:ebA1220"/>
<dbReference type="InterPro" id="IPR013783">
    <property type="entry name" value="Ig-like_fold"/>
</dbReference>
<dbReference type="Pfam" id="PF00082">
    <property type="entry name" value="Peptidase_S8"/>
    <property type="match status" value="1"/>
</dbReference>
<keyword evidence="2 5" id="KW-0645">Protease</keyword>
<feature type="signal peptide" evidence="7">
    <location>
        <begin position="1"/>
        <end position="39"/>
    </location>
</feature>
<dbReference type="Pfam" id="PF22148">
    <property type="entry name" value="Fervidolysin_NPro-like"/>
    <property type="match status" value="1"/>
</dbReference>
<evidence type="ECO:0000256" key="4">
    <source>
        <dbReference type="ARBA" id="ARBA00022825"/>
    </source>
</evidence>
<evidence type="ECO:0000259" key="9">
    <source>
        <dbReference type="Pfam" id="PF22148"/>
    </source>
</evidence>
<dbReference type="Gene3D" id="3.40.50.200">
    <property type="entry name" value="Peptidase S8/S53 domain"/>
    <property type="match status" value="1"/>
</dbReference>
<dbReference type="AlphaFoldDB" id="Q5P7D9"/>
<keyword evidence="4 5" id="KW-0720">Serine protease</keyword>
<accession>Q5P7D9</accession>
<feature type="active site" description="Charge relay system" evidence="5">
    <location>
        <position position="344"/>
    </location>
</feature>
<dbReference type="InterPro" id="IPR017315">
    <property type="entry name" value="Pep_S8A_subtilisin_pbac-2"/>
</dbReference>
<evidence type="ECO:0000256" key="5">
    <source>
        <dbReference type="PROSITE-ProRule" id="PRU01240"/>
    </source>
</evidence>
<dbReference type="Proteomes" id="UP000006552">
    <property type="component" value="Chromosome"/>
</dbReference>
<dbReference type="PANTHER" id="PTHR43806:SF11">
    <property type="entry name" value="CEREVISIN-RELATED"/>
    <property type="match status" value="1"/>
</dbReference>
<evidence type="ECO:0000256" key="7">
    <source>
        <dbReference type="SAM" id="SignalP"/>
    </source>
</evidence>
<dbReference type="GO" id="GO:0004252">
    <property type="term" value="F:serine-type endopeptidase activity"/>
    <property type="evidence" value="ECO:0007669"/>
    <property type="project" value="UniProtKB-UniRule"/>
</dbReference>
<gene>
    <name evidence="10" type="ORF">ebA1220</name>
</gene>
<organism evidence="10 11">
    <name type="scientific">Aromatoleum aromaticum (strain DSM 19018 / LMG 30748 / EbN1)</name>
    <name type="common">Azoarcus sp. (strain EbN1)</name>
    <dbReference type="NCBI Taxonomy" id="76114"/>
    <lineage>
        <taxon>Bacteria</taxon>
        <taxon>Pseudomonadati</taxon>
        <taxon>Pseudomonadota</taxon>
        <taxon>Betaproteobacteria</taxon>
        <taxon>Rhodocyclales</taxon>
        <taxon>Rhodocyclaceae</taxon>
        <taxon>Aromatoleum</taxon>
    </lineage>
</organism>
<dbReference type="InterPro" id="IPR054399">
    <property type="entry name" value="Fervidolysin-like_N_prodom"/>
</dbReference>
<dbReference type="SUPFAM" id="SSF52743">
    <property type="entry name" value="Subtilisin-like"/>
    <property type="match status" value="1"/>
</dbReference>
<dbReference type="EMBL" id="CR555306">
    <property type="protein sequence ID" value="CAI06772.1"/>
    <property type="molecule type" value="Genomic_DNA"/>
</dbReference>
<sequence length="598" mass="60270">MNDTPMNTRPNRSRRVSPQRRNVSLLLALALAGSGGSMAAYGADDTPAWVPGRILVQPRPGLPEAAFEKIIKAHGGKSVERIGAINVHIVQLPPNASEKAVAALLSKNKHLKFAERDMIMPPDSTNDPYYSKAWHLPKIGAPTAWNTSTGEQIIIAILDSGVDGSHPDLAGKLLPGWNFYDGNSNTADVTGHGTKVAGTAAAASNNSLGVASVAGGAMVLPGRVASTSGTASYSMMAKGVTWAADKGARVANISYSGARGSLTVQNAAQYLKSKGGLLVTSAGNTGGEEAVAPSDTLIAVSGTTSSDAKASWSSYGSYVDVAAPGAGIYTTVNGGGYGSVSGTSFASPAAAGVVALMMAANSSLSPDDIAGYLFATAVDLGNPGFDKYYGHGRIDAAAAVQAAVTAVAKDTAAPTVSIVSPAGGATVQGVVTVDVAASDNVAVSHVELLANGAKVASAASAPYGFSWDSTTVADGATTLTVRAYDAAGNYASRAVNVTVANTATSGTADTEAPAATISNPGDGSKVSGNITVEAHASDNVGVSSMRLYIDGALVSSVTGNSLSYRWNTRKIAAGPHEVVVDAQDAAGNTDRRIVAVSR</sequence>
<dbReference type="HOGENOM" id="CLU_011263_9_0_4"/>
<feature type="chain" id="PRO_5004260792" evidence="7">
    <location>
        <begin position="40"/>
        <end position="598"/>
    </location>
</feature>